<accession>A0A212LXQ9</accession>
<dbReference type="Pfam" id="PF06114">
    <property type="entry name" value="Peptidase_M78"/>
    <property type="match status" value="1"/>
</dbReference>
<reference evidence="2" key="1">
    <citation type="submission" date="2016-08" db="EMBL/GenBank/DDBJ databases">
        <authorList>
            <person name="Seilhamer J.J."/>
        </authorList>
    </citation>
    <scope>NUCLEOTIDE SEQUENCE</scope>
    <source>
        <strain evidence="2">86</strain>
    </source>
</reference>
<dbReference type="InterPro" id="IPR010359">
    <property type="entry name" value="IrrE_HExxH"/>
</dbReference>
<name>A0A212LXQ9_9FIRM</name>
<dbReference type="RefSeq" id="WP_288184999.1">
    <property type="nucleotide sequence ID" value="NZ_LT608335.1"/>
</dbReference>
<dbReference type="EMBL" id="FMJE01000005">
    <property type="protein sequence ID" value="SCM82312.1"/>
    <property type="molecule type" value="Genomic_DNA"/>
</dbReference>
<dbReference type="AlphaFoldDB" id="A0A212LXQ9"/>
<protein>
    <recommendedName>
        <fullName evidence="1">IrrE N-terminal-like domain-containing protein</fullName>
    </recommendedName>
</protein>
<evidence type="ECO:0000259" key="1">
    <source>
        <dbReference type="Pfam" id="PF06114"/>
    </source>
</evidence>
<proteinExistence type="predicted"/>
<evidence type="ECO:0000313" key="2">
    <source>
        <dbReference type="EMBL" id="SCM82312.1"/>
    </source>
</evidence>
<organism evidence="2">
    <name type="scientific">uncultured Sporomusa sp</name>
    <dbReference type="NCBI Taxonomy" id="307249"/>
    <lineage>
        <taxon>Bacteria</taxon>
        <taxon>Bacillati</taxon>
        <taxon>Bacillota</taxon>
        <taxon>Negativicutes</taxon>
        <taxon>Selenomonadales</taxon>
        <taxon>Sporomusaceae</taxon>
        <taxon>Sporomusa</taxon>
        <taxon>environmental samples</taxon>
    </lineage>
</organism>
<gene>
    <name evidence="2" type="ORF">KL86SPO_50083</name>
</gene>
<dbReference type="Gene3D" id="1.10.10.2910">
    <property type="match status" value="1"/>
</dbReference>
<sequence>MASDFFKKGISPEVYACDLRYQMKASDKFIDLDRVCDYLGIELMEDDLGDKGIVSGCLIKEGNSAAVLVNEHIAYHGKKRFTIGHEIGHFCIPWHVKTEYECRTADLEAFKSDKEEEFEANLFASELLFPTKAAVEILKKKEVSMHLTKIVADEYGLSLCAAARKLVEKTEYDTCAIVLSQNSTCLWRIRSPKFLKRGLDMRSRGIVLPSIVWEGKTKGYPANWIIGDRVSNIAHVWEEHIDFSKLNMVLSLISVPDNSFNEIDEFEEDEY</sequence>
<dbReference type="InterPro" id="IPR052345">
    <property type="entry name" value="Rad_response_metalloprotease"/>
</dbReference>
<dbReference type="PANTHER" id="PTHR43236:SF1">
    <property type="entry name" value="BLL7220 PROTEIN"/>
    <property type="match status" value="1"/>
</dbReference>
<feature type="domain" description="IrrE N-terminal-like" evidence="1">
    <location>
        <begin position="36"/>
        <end position="166"/>
    </location>
</feature>
<dbReference type="PANTHER" id="PTHR43236">
    <property type="entry name" value="ANTITOXIN HIGA1"/>
    <property type="match status" value="1"/>
</dbReference>